<feature type="transmembrane region" description="Helical" evidence="1">
    <location>
        <begin position="12"/>
        <end position="35"/>
    </location>
</feature>
<evidence type="ECO:0000313" key="2">
    <source>
        <dbReference type="EMBL" id="PCI28647.1"/>
    </source>
</evidence>
<keyword evidence="1" id="KW-0812">Transmembrane</keyword>
<keyword evidence="1" id="KW-1133">Transmembrane helix</keyword>
<dbReference type="EMBL" id="NVSR01000029">
    <property type="protein sequence ID" value="PCI28647.1"/>
    <property type="molecule type" value="Genomic_DNA"/>
</dbReference>
<name>A0A2A4T6M3_9DELT</name>
<comment type="caution">
    <text evidence="2">The sequence shown here is derived from an EMBL/GenBank/DDBJ whole genome shotgun (WGS) entry which is preliminary data.</text>
</comment>
<gene>
    <name evidence="2" type="ORF">COB67_05925</name>
</gene>
<organism evidence="2 3">
    <name type="scientific">SAR324 cluster bacterium</name>
    <dbReference type="NCBI Taxonomy" id="2024889"/>
    <lineage>
        <taxon>Bacteria</taxon>
        <taxon>Deltaproteobacteria</taxon>
        <taxon>SAR324 cluster</taxon>
    </lineage>
</organism>
<sequence>MGRKQQIQRKKINFNVISTTLMSAIALIISGFTYYENNLPDQTKLTIKSSKASNCLNSQLECNKVFIYNNDKAPCFEFKINYNKNDFEKVLFLQDYDKANLFHADFSHGDIRFPAMPTVRVTNSWFGFLDKKEIAYFVFFPKNGTKKDKKLAISCVDYKKEIILQ</sequence>
<accession>A0A2A4T6M3</accession>
<dbReference type="Proteomes" id="UP000218113">
    <property type="component" value="Unassembled WGS sequence"/>
</dbReference>
<keyword evidence="1" id="KW-0472">Membrane</keyword>
<reference evidence="3" key="1">
    <citation type="submission" date="2017-08" db="EMBL/GenBank/DDBJ databases">
        <title>A dynamic microbial community with high functional redundancy inhabits the cold, oxic subseafloor aquifer.</title>
        <authorList>
            <person name="Tully B.J."/>
            <person name="Wheat C.G."/>
            <person name="Glazer B.T."/>
            <person name="Huber J.A."/>
        </authorList>
    </citation>
    <scope>NUCLEOTIDE SEQUENCE [LARGE SCALE GENOMIC DNA]</scope>
</reference>
<evidence type="ECO:0000256" key="1">
    <source>
        <dbReference type="SAM" id="Phobius"/>
    </source>
</evidence>
<evidence type="ECO:0000313" key="3">
    <source>
        <dbReference type="Proteomes" id="UP000218113"/>
    </source>
</evidence>
<dbReference type="AlphaFoldDB" id="A0A2A4T6M3"/>
<proteinExistence type="predicted"/>
<protein>
    <submittedName>
        <fullName evidence="2">Uncharacterized protein</fullName>
    </submittedName>
</protein>